<dbReference type="InterPro" id="IPR050923">
    <property type="entry name" value="Cell_Proc_Reg/RNA_Proc"/>
</dbReference>
<dbReference type="InterPro" id="IPR008984">
    <property type="entry name" value="SMAD_FHA_dom_sf"/>
</dbReference>
<feature type="compositionally biased region" description="Basic and acidic residues" evidence="4">
    <location>
        <begin position="1080"/>
        <end position="1094"/>
    </location>
</feature>
<feature type="domain" description="FHA" evidence="5">
    <location>
        <begin position="47"/>
        <end position="97"/>
    </location>
</feature>
<dbReference type="Pfam" id="PF00498">
    <property type="entry name" value="FHA"/>
    <property type="match status" value="1"/>
</dbReference>
<sequence length="1444" mass="157798">MDELACTQPVYDPSLDNPGVPNSQVICISVCLPDGQKLTHRLKQGLTSVGRTPENDLCIALQCLSQKHAVIEVDEDGVCKLTDKGSLNGTRRNDLRLKPHQSYELRPNDRVQFGSVAGLCHFPGCDIEGALSTFATSQLKENKDIDGFKESCISSEATIGAREIEDDYSSDESVNMLAPLSIDVDEVPPDLMPNSSQFITASPLIHSLSSGHENTVRTPSSAIKSSELLVSETQPEQDDHTNAPLLHGPPQLLIAETEPFEVETPSRPANPDRGVSIATSLTPSTDRISLTSTRPSFSTVFVATPAVPVKSTVSSTPCTLNQTSDGPLACDSDPGLHSEIYSKPREAPTNFPQASVDTSDLFVEESELFNGRSERTSEIAPHYNTESVHILVETLSDVELGDDAHNPAVNSEATGEDDLQMKNQKVDSIPNHKTTTNISGNDGEPVRVASPVECENKLSEMPYIEATQPMRESDDVNVADSATSAEKVHSIPNLKTTTGLSGNDGEPVRVASPVECENKLSEMPYIEATQPMRESDDVNVADSATSAEKTSTVRLHRKSSVVDLDATQPCVHELKDVPPCTQLTQAMLETDRVQPDLPVGQSDHLSTKSVKKSRGTLNESSSAAQSTEVSVHSIPNLKTTTGLSGNDGEPVRVASPVECENKLSEMPYIEATQPMRESDDVNVADSATSAEKTSTVRLHRKSSVVDLDATQPCVHELKDVPPCTQLTQAMLETDRVQPDLPVGQSDHLSTKSVKKSRGTLNESSSAAQSTEVSKTSPNCEVEGTPENASEPSAAFRRAVKSTTRIKRTRNSVYTSGRTSSCMVSDAFGVVRFRSRYRQRLSCLENSPLETKGELGLTPAGWAPVRRASTVISTPLPCNILAGLVRPLSTHREGVIAKSRRKGHKAEQAPRIPSPVHISGSILSDDPSHLEDSQVASATSTQNPTCTESSKDPLLSLSLEIERLPADYGRPSALELAGFEESPKDPPSVVGKTALDGNCSSHIPECESAHVCLPSSRDEFPENPDQHLSKATKDGRLHRRSRSPLFESISPHDSPSWTPVEKPKLVAGRMRAPRGRPKRKLSLDLRSPEQETKDAKRPRRLTNSKTESPQPLRRSRRITATAFKDFSSPETSPVKKSLRRRQTVSSTRKEPKHQTEKTDTTTETTASKPTRKTRGSKIQKVESPISKKQKPSAESANRHSLRKATPSLKEEKMQLIFSGIDSSHYKSVISALNATETEDPLVATHLITDSVKRTLKMLYARCRNIPIISVDWLEACRHCRKASSHPDPLQFSIPPDKILESVGSSKRFKRLSKGRSSEIAEFVERDQFLSGWSVCCTPAVLPPPTDLCLFVELAGGRWLSDTDLDNWTSEKAPHTVLITTLDELATAQIEMPHRRFSRGNESKPKSNPLARALSRMTCVSVEWILQSIMFRSPPAWPIERSLRLN</sequence>
<dbReference type="Gene3D" id="2.60.200.20">
    <property type="match status" value="1"/>
</dbReference>
<evidence type="ECO:0008006" key="9">
    <source>
        <dbReference type="Google" id="ProtNLM"/>
    </source>
</evidence>
<dbReference type="SMART" id="SM00240">
    <property type="entry name" value="FHA"/>
    <property type="match status" value="1"/>
</dbReference>
<feature type="compositionally biased region" description="Polar residues" evidence="4">
    <location>
        <begin position="615"/>
        <end position="630"/>
    </location>
</feature>
<dbReference type="SUPFAM" id="SSF52113">
    <property type="entry name" value="BRCT domain"/>
    <property type="match status" value="1"/>
</dbReference>
<dbReference type="PROSITE" id="PS50006">
    <property type="entry name" value="FHA_DOMAIN"/>
    <property type="match status" value="1"/>
</dbReference>
<feature type="compositionally biased region" description="Polar residues" evidence="4">
    <location>
        <begin position="933"/>
        <end position="947"/>
    </location>
</feature>
<feature type="compositionally biased region" description="Basic and acidic residues" evidence="4">
    <location>
        <begin position="1146"/>
        <end position="1159"/>
    </location>
</feature>
<proteinExistence type="predicted"/>
<feature type="region of interest" description="Disordered" evidence="4">
    <location>
        <begin position="595"/>
        <end position="650"/>
    </location>
</feature>
<keyword evidence="2" id="KW-0158">Chromosome</keyword>
<comment type="caution">
    <text evidence="7">The sequence shown here is derived from an EMBL/GenBank/DDBJ whole genome shotgun (WGS) entry which is preliminary data.</text>
</comment>
<dbReference type="Gene3D" id="3.40.50.10190">
    <property type="entry name" value="BRCT domain"/>
    <property type="match status" value="2"/>
</dbReference>
<feature type="region of interest" description="Disordered" evidence="4">
    <location>
        <begin position="1016"/>
        <end position="1206"/>
    </location>
</feature>
<evidence type="ECO:0000256" key="1">
    <source>
        <dbReference type="ARBA" id="ARBA00004286"/>
    </source>
</evidence>
<evidence type="ECO:0000259" key="5">
    <source>
        <dbReference type="PROSITE" id="PS50006"/>
    </source>
</evidence>
<dbReference type="InterPro" id="IPR000253">
    <property type="entry name" value="FHA_dom"/>
</dbReference>
<evidence type="ECO:0000313" key="7">
    <source>
        <dbReference type="EMBL" id="CAL5136139.1"/>
    </source>
</evidence>
<reference evidence="7" key="1">
    <citation type="submission" date="2024-06" db="EMBL/GenBank/DDBJ databases">
        <authorList>
            <person name="Liu X."/>
            <person name="Lenzi L."/>
            <person name="Haldenby T S."/>
            <person name="Uol C."/>
        </authorList>
    </citation>
    <scope>NUCLEOTIDE SEQUENCE</scope>
</reference>
<evidence type="ECO:0000256" key="4">
    <source>
        <dbReference type="SAM" id="MobiDB-lite"/>
    </source>
</evidence>
<dbReference type="GO" id="GO:0005694">
    <property type="term" value="C:chromosome"/>
    <property type="evidence" value="ECO:0007669"/>
    <property type="project" value="UniProtKB-SubCell"/>
</dbReference>
<feature type="region of interest" description="Disordered" evidence="4">
    <location>
        <begin position="895"/>
        <end position="951"/>
    </location>
</feature>
<dbReference type="PROSITE" id="PS50172">
    <property type="entry name" value="BRCT"/>
    <property type="match status" value="1"/>
</dbReference>
<feature type="compositionally biased region" description="Basic residues" evidence="4">
    <location>
        <begin position="1070"/>
        <end position="1079"/>
    </location>
</feature>
<evidence type="ECO:0000313" key="8">
    <source>
        <dbReference type="Proteomes" id="UP001497525"/>
    </source>
</evidence>
<comment type="subcellular location">
    <subcellularLocation>
        <location evidence="1">Chromosome</location>
    </subcellularLocation>
</comment>
<dbReference type="SMART" id="SM00292">
    <property type="entry name" value="BRCT"/>
    <property type="match status" value="1"/>
</dbReference>
<protein>
    <recommendedName>
        <fullName evidence="9">Mediator of DNA damage checkpoint protein 1</fullName>
    </recommendedName>
</protein>
<dbReference type="SUPFAM" id="SSF49879">
    <property type="entry name" value="SMAD/FHA domain"/>
    <property type="match status" value="1"/>
</dbReference>
<feature type="compositionally biased region" description="Basic and acidic residues" evidence="4">
    <location>
        <begin position="1016"/>
        <end position="1034"/>
    </location>
</feature>
<dbReference type="CDD" id="cd17744">
    <property type="entry name" value="BRCT_MDC1_rpt1"/>
    <property type="match status" value="1"/>
</dbReference>
<dbReference type="EMBL" id="CAXLJL010000290">
    <property type="protein sequence ID" value="CAL5136139.1"/>
    <property type="molecule type" value="Genomic_DNA"/>
</dbReference>
<evidence type="ECO:0000256" key="2">
    <source>
        <dbReference type="ARBA" id="ARBA00022454"/>
    </source>
</evidence>
<keyword evidence="3" id="KW-0131">Cell cycle</keyword>
<dbReference type="InterPro" id="IPR001357">
    <property type="entry name" value="BRCT_dom"/>
</dbReference>
<gene>
    <name evidence="7" type="ORF">CDAUBV1_LOCUS10221</name>
</gene>
<evidence type="ECO:0000256" key="3">
    <source>
        <dbReference type="ARBA" id="ARBA00023306"/>
    </source>
</evidence>
<evidence type="ECO:0000259" key="6">
    <source>
        <dbReference type="PROSITE" id="PS50172"/>
    </source>
</evidence>
<feature type="domain" description="BRCT" evidence="6">
    <location>
        <begin position="1242"/>
        <end position="1275"/>
    </location>
</feature>
<name>A0AAV2TIZ4_CALDB</name>
<dbReference type="Proteomes" id="UP001497525">
    <property type="component" value="Unassembled WGS sequence"/>
</dbReference>
<dbReference type="PANTHER" id="PTHR23308">
    <property type="entry name" value="NUCLEAR INHIBITOR OF PROTEIN PHOSPHATASE-1"/>
    <property type="match status" value="1"/>
</dbReference>
<accession>A0AAV2TIZ4</accession>
<organism evidence="7 8">
    <name type="scientific">Calicophoron daubneyi</name>
    <name type="common">Rumen fluke</name>
    <name type="synonym">Paramphistomum daubneyi</name>
    <dbReference type="NCBI Taxonomy" id="300641"/>
    <lineage>
        <taxon>Eukaryota</taxon>
        <taxon>Metazoa</taxon>
        <taxon>Spiralia</taxon>
        <taxon>Lophotrochozoa</taxon>
        <taxon>Platyhelminthes</taxon>
        <taxon>Trematoda</taxon>
        <taxon>Digenea</taxon>
        <taxon>Plagiorchiida</taxon>
        <taxon>Pronocephalata</taxon>
        <taxon>Paramphistomoidea</taxon>
        <taxon>Paramphistomidae</taxon>
        <taxon>Calicophoron</taxon>
    </lineage>
</organism>
<feature type="compositionally biased region" description="Polar residues" evidence="4">
    <location>
        <begin position="758"/>
        <end position="778"/>
    </location>
</feature>
<dbReference type="InterPro" id="IPR036420">
    <property type="entry name" value="BRCT_dom_sf"/>
</dbReference>
<feature type="region of interest" description="Disordered" evidence="4">
    <location>
        <begin position="735"/>
        <end position="799"/>
    </location>
</feature>